<dbReference type="Gene3D" id="3.40.710.10">
    <property type="entry name" value="DD-peptidase/beta-lactamase superfamily"/>
    <property type="match status" value="1"/>
</dbReference>
<feature type="chain" id="PRO_5028832653" evidence="1">
    <location>
        <begin position="20"/>
        <end position="380"/>
    </location>
</feature>
<dbReference type="EMBL" id="WHLY01000002">
    <property type="protein sequence ID" value="MPR34814.1"/>
    <property type="molecule type" value="Genomic_DNA"/>
</dbReference>
<name>A0A7C9BIF6_9BACT</name>
<organism evidence="3 4">
    <name type="scientific">Salmonirosea aquatica</name>
    <dbReference type="NCBI Taxonomy" id="2654236"/>
    <lineage>
        <taxon>Bacteria</taxon>
        <taxon>Pseudomonadati</taxon>
        <taxon>Bacteroidota</taxon>
        <taxon>Cytophagia</taxon>
        <taxon>Cytophagales</taxon>
        <taxon>Spirosomataceae</taxon>
        <taxon>Salmonirosea</taxon>
    </lineage>
</organism>
<comment type="caution">
    <text evidence="3">The sequence shown here is derived from an EMBL/GenBank/DDBJ whole genome shotgun (WGS) entry which is preliminary data.</text>
</comment>
<proteinExistence type="predicted"/>
<evidence type="ECO:0000256" key="1">
    <source>
        <dbReference type="SAM" id="SignalP"/>
    </source>
</evidence>
<feature type="signal peptide" evidence="1">
    <location>
        <begin position="1"/>
        <end position="19"/>
    </location>
</feature>
<dbReference type="PROSITE" id="PS51257">
    <property type="entry name" value="PROKAR_LIPOPROTEIN"/>
    <property type="match status" value="1"/>
</dbReference>
<dbReference type="RefSeq" id="WP_152761342.1">
    <property type="nucleotide sequence ID" value="NZ_WHLY01000002.1"/>
</dbReference>
<keyword evidence="1" id="KW-0732">Signal</keyword>
<dbReference type="Proteomes" id="UP000479293">
    <property type="component" value="Unassembled WGS sequence"/>
</dbReference>
<dbReference type="InterPro" id="IPR050491">
    <property type="entry name" value="AmpC-like"/>
</dbReference>
<feature type="domain" description="Beta-lactamase-related" evidence="2">
    <location>
        <begin position="47"/>
        <end position="369"/>
    </location>
</feature>
<evidence type="ECO:0000313" key="4">
    <source>
        <dbReference type="Proteomes" id="UP000479293"/>
    </source>
</evidence>
<sequence length="380" mass="41637">MKTTYFRFALATLCLALTACESTDIPQPTLDAAPDFSEHAQHATYQKAVEDYAGTNRIPGAVLAIKKENAPLWIGATGYSNLEHHTTMQVNTPFRAGSIAKTFVATAVMLLKDEGKFGLDDKLADLLPASKGQIPQAEQITLRQLLAHTSGIFDPTNDDTQYQLDLVNNPARRGAMTPDEVLRRYVYGRSLLFEPGERFSYSNSNYMLIGRIIEQQTGKSLQTVLDEQIIQPLGLTGTYLEKRDDRNVARGYADFYANDKLMDVTALDRAEADGGAYGGLISTAADLFRFSEALFGEKLVGPAALQEMLTPYPVRQGTTTYGLGVDQWESEILGTGYGNNGTLAGTEANVFYFPQKKATFVLMANFGSGTRKGFLDSLLD</sequence>
<dbReference type="GO" id="GO:0016787">
    <property type="term" value="F:hydrolase activity"/>
    <property type="evidence" value="ECO:0007669"/>
    <property type="project" value="UniProtKB-KW"/>
</dbReference>
<evidence type="ECO:0000259" key="2">
    <source>
        <dbReference type="Pfam" id="PF00144"/>
    </source>
</evidence>
<gene>
    <name evidence="3" type="ORF">GBK04_16000</name>
</gene>
<dbReference type="PANTHER" id="PTHR46825:SF9">
    <property type="entry name" value="BETA-LACTAMASE-RELATED DOMAIN-CONTAINING PROTEIN"/>
    <property type="match status" value="1"/>
</dbReference>
<keyword evidence="3" id="KW-0378">Hydrolase</keyword>
<dbReference type="Pfam" id="PF00144">
    <property type="entry name" value="Beta-lactamase"/>
    <property type="match status" value="1"/>
</dbReference>
<protein>
    <submittedName>
        <fullName evidence="3">Serine hydrolase</fullName>
    </submittedName>
</protein>
<dbReference type="InterPro" id="IPR001466">
    <property type="entry name" value="Beta-lactam-related"/>
</dbReference>
<keyword evidence="4" id="KW-1185">Reference proteome</keyword>
<dbReference type="SUPFAM" id="SSF56601">
    <property type="entry name" value="beta-lactamase/transpeptidase-like"/>
    <property type="match status" value="1"/>
</dbReference>
<dbReference type="AlphaFoldDB" id="A0A7C9BIF6"/>
<reference evidence="3 4" key="1">
    <citation type="submission" date="2019-10" db="EMBL/GenBank/DDBJ databases">
        <title>Draft Genome Sequence of Cytophagaceae sp. SJW1-29.</title>
        <authorList>
            <person name="Choi A."/>
        </authorList>
    </citation>
    <scope>NUCLEOTIDE SEQUENCE [LARGE SCALE GENOMIC DNA]</scope>
    <source>
        <strain evidence="3 4">SJW1-29</strain>
    </source>
</reference>
<dbReference type="PANTHER" id="PTHR46825">
    <property type="entry name" value="D-ALANYL-D-ALANINE-CARBOXYPEPTIDASE/ENDOPEPTIDASE AMPH"/>
    <property type="match status" value="1"/>
</dbReference>
<dbReference type="InterPro" id="IPR012338">
    <property type="entry name" value="Beta-lactam/transpept-like"/>
</dbReference>
<evidence type="ECO:0000313" key="3">
    <source>
        <dbReference type="EMBL" id="MPR34814.1"/>
    </source>
</evidence>
<accession>A0A7C9BIF6</accession>